<dbReference type="InterPro" id="IPR043128">
    <property type="entry name" value="Rev_trsase/Diguanyl_cyclase"/>
</dbReference>
<dbReference type="EC" id="2.7.7.65" evidence="3"/>
<dbReference type="InterPro" id="IPR050469">
    <property type="entry name" value="Diguanylate_Cyclase"/>
</dbReference>
<dbReference type="Gene3D" id="3.30.70.270">
    <property type="match status" value="1"/>
</dbReference>
<organism evidence="3 4">
    <name type="scientific">Mammaliicoccus stepanovicii</name>
    <dbReference type="NCBI Taxonomy" id="643214"/>
    <lineage>
        <taxon>Bacteria</taxon>
        <taxon>Bacillati</taxon>
        <taxon>Bacillota</taxon>
        <taxon>Bacilli</taxon>
        <taxon>Bacillales</taxon>
        <taxon>Staphylococcaceae</taxon>
        <taxon>Mammaliicoccus</taxon>
    </lineage>
</organism>
<feature type="transmembrane region" description="Helical" evidence="1">
    <location>
        <begin position="76"/>
        <end position="95"/>
    </location>
</feature>
<dbReference type="OrthoDB" id="9759607at2"/>
<dbReference type="KEGG" id="sste:SAMEA4384403_2070"/>
<dbReference type="AlphaFoldDB" id="A0A239ZYS2"/>
<dbReference type="Proteomes" id="UP000242084">
    <property type="component" value="Chromosome 1"/>
</dbReference>
<dbReference type="GO" id="GO:0043709">
    <property type="term" value="P:cell adhesion involved in single-species biofilm formation"/>
    <property type="evidence" value="ECO:0007669"/>
    <property type="project" value="TreeGrafter"/>
</dbReference>
<feature type="transmembrane region" description="Helical" evidence="1">
    <location>
        <begin position="155"/>
        <end position="174"/>
    </location>
</feature>
<dbReference type="SUPFAM" id="SSF55073">
    <property type="entry name" value="Nucleotide cyclase"/>
    <property type="match status" value="1"/>
</dbReference>
<proteinExistence type="predicted"/>
<dbReference type="CDD" id="cd01949">
    <property type="entry name" value="GGDEF"/>
    <property type="match status" value="1"/>
</dbReference>
<keyword evidence="1" id="KW-1133">Transmembrane helix</keyword>
<dbReference type="SMART" id="SM00267">
    <property type="entry name" value="GGDEF"/>
    <property type="match status" value="1"/>
</dbReference>
<dbReference type="InterPro" id="IPR029787">
    <property type="entry name" value="Nucleotide_cyclase"/>
</dbReference>
<evidence type="ECO:0000256" key="1">
    <source>
        <dbReference type="SAM" id="Phobius"/>
    </source>
</evidence>
<dbReference type="GO" id="GO:0000155">
    <property type="term" value="F:phosphorelay sensor kinase activity"/>
    <property type="evidence" value="ECO:0007669"/>
    <property type="project" value="InterPro"/>
</dbReference>
<feature type="transmembrane region" description="Helical" evidence="1">
    <location>
        <begin position="5"/>
        <end position="24"/>
    </location>
</feature>
<keyword evidence="3" id="KW-0808">Transferase</keyword>
<dbReference type="GO" id="GO:1902201">
    <property type="term" value="P:negative regulation of bacterial-type flagellum-dependent cell motility"/>
    <property type="evidence" value="ECO:0007669"/>
    <property type="project" value="TreeGrafter"/>
</dbReference>
<sequence>MIQAIIFNISVTIAAFYLYHRIQYNETRTVTFSQNYITLLMTGVSILLISNPIQLHNYEISLGFIPLLFLGRFTNLFYTLLSAGVIILVDIFAFGTPFLDNLHLLIIAVVIGVIGPFLKQSDFVCIQLLYLISIIIIAITLIFSNPDSWLNEWLFLVPISFILSIVSASVYRDIWILKNLISRYENEESIDYLTGLGNVKEFDRYLNHTTELVTENNQSMALLLIDIDGFKDVNDEFSHKSGDAVLKQMSQLLINYLPHGVKAFRNGGEEFSIILMGESLDSAIKLAESIRDSVQQSTFHLPNKETIKLSVSIGVGYLTEDDNKSKRRVFKDADDMLHEAKLQGQNKVMFNPIIKL</sequence>
<name>A0A239ZYS2_9STAP</name>
<protein>
    <submittedName>
        <fullName evidence="3">Diguanylate-cyclase</fullName>
        <ecNumber evidence="3">2.7.7.65</ecNumber>
    </submittedName>
</protein>
<keyword evidence="3" id="KW-0548">Nucleotidyltransferase</keyword>
<dbReference type="PANTHER" id="PTHR45138">
    <property type="entry name" value="REGULATORY COMPONENTS OF SENSORY TRANSDUCTION SYSTEM"/>
    <property type="match status" value="1"/>
</dbReference>
<dbReference type="RefSeq" id="WP_095089241.1">
    <property type="nucleotide sequence ID" value="NZ_BMDM01000001.1"/>
</dbReference>
<reference evidence="3 4" key="1">
    <citation type="submission" date="2017-06" db="EMBL/GenBank/DDBJ databases">
        <authorList>
            <consortium name="Pathogen Informatics"/>
        </authorList>
    </citation>
    <scope>NUCLEOTIDE SEQUENCE [LARGE SCALE GENOMIC DNA]</scope>
    <source>
        <strain evidence="3 4">NCTC13839</strain>
    </source>
</reference>
<dbReference type="NCBIfam" id="TIGR00254">
    <property type="entry name" value="GGDEF"/>
    <property type="match status" value="1"/>
</dbReference>
<gene>
    <name evidence="3" type="primary">ydaM</name>
    <name evidence="3" type="ORF">SAMEA4384403_02070</name>
</gene>
<keyword evidence="4" id="KW-1185">Reference proteome</keyword>
<keyword evidence="1" id="KW-0472">Membrane</keyword>
<feature type="transmembrane region" description="Helical" evidence="1">
    <location>
        <begin position="101"/>
        <end position="118"/>
    </location>
</feature>
<dbReference type="Pfam" id="PF00990">
    <property type="entry name" value="GGDEF"/>
    <property type="match status" value="1"/>
</dbReference>
<dbReference type="EMBL" id="LT906462">
    <property type="protein sequence ID" value="SNV75898.1"/>
    <property type="molecule type" value="Genomic_DNA"/>
</dbReference>
<dbReference type="GO" id="GO:0052621">
    <property type="term" value="F:diguanylate cyclase activity"/>
    <property type="evidence" value="ECO:0007669"/>
    <property type="project" value="UniProtKB-EC"/>
</dbReference>
<dbReference type="GO" id="GO:0005886">
    <property type="term" value="C:plasma membrane"/>
    <property type="evidence" value="ECO:0007669"/>
    <property type="project" value="UniProtKB-SubCell"/>
</dbReference>
<dbReference type="GO" id="GO:0071555">
    <property type="term" value="P:cell wall organization"/>
    <property type="evidence" value="ECO:0007669"/>
    <property type="project" value="InterPro"/>
</dbReference>
<dbReference type="InterPro" id="IPR000160">
    <property type="entry name" value="GGDEF_dom"/>
</dbReference>
<feature type="transmembrane region" description="Helical" evidence="1">
    <location>
        <begin position="36"/>
        <end position="55"/>
    </location>
</feature>
<feature type="domain" description="GGDEF" evidence="2">
    <location>
        <begin position="218"/>
        <end position="353"/>
    </location>
</feature>
<dbReference type="PROSITE" id="PS50887">
    <property type="entry name" value="GGDEF"/>
    <property type="match status" value="1"/>
</dbReference>
<feature type="transmembrane region" description="Helical" evidence="1">
    <location>
        <begin position="125"/>
        <end position="143"/>
    </location>
</feature>
<accession>A0A239ZYS2</accession>
<evidence type="ECO:0000313" key="3">
    <source>
        <dbReference type="EMBL" id="SNV75898.1"/>
    </source>
</evidence>
<evidence type="ECO:0000313" key="4">
    <source>
        <dbReference type="Proteomes" id="UP000242084"/>
    </source>
</evidence>
<keyword evidence="1" id="KW-0812">Transmembrane</keyword>
<evidence type="ECO:0000259" key="2">
    <source>
        <dbReference type="PROSITE" id="PS50887"/>
    </source>
</evidence>
<dbReference type="PANTHER" id="PTHR45138:SF9">
    <property type="entry name" value="DIGUANYLATE CYCLASE DGCM-RELATED"/>
    <property type="match status" value="1"/>
</dbReference>